<dbReference type="InterPro" id="IPR001807">
    <property type="entry name" value="ClC"/>
</dbReference>
<evidence type="ECO:0000256" key="10">
    <source>
        <dbReference type="ARBA" id="ARBA00023214"/>
    </source>
</evidence>
<dbReference type="SMART" id="SM00116">
    <property type="entry name" value="CBS"/>
    <property type="match status" value="2"/>
</dbReference>
<dbReference type="Gene3D" id="1.10.3080.10">
    <property type="entry name" value="Clc chloride channel"/>
    <property type="match status" value="1"/>
</dbReference>
<evidence type="ECO:0000256" key="3">
    <source>
        <dbReference type="ARBA" id="ARBA00022448"/>
    </source>
</evidence>
<keyword evidence="8 11" id="KW-0129">CBS domain</keyword>
<evidence type="ECO:0000256" key="8">
    <source>
        <dbReference type="ARBA" id="ARBA00023122"/>
    </source>
</evidence>
<feature type="compositionally biased region" description="Polar residues" evidence="13">
    <location>
        <begin position="883"/>
        <end position="896"/>
    </location>
</feature>
<feature type="transmembrane region" description="Helical" evidence="12">
    <location>
        <begin position="215"/>
        <end position="237"/>
    </location>
</feature>
<accession>A0ABP1GCP2</accession>
<feature type="transmembrane region" description="Helical" evidence="12">
    <location>
        <begin position="287"/>
        <end position="310"/>
    </location>
</feature>
<dbReference type="InterPro" id="IPR000644">
    <property type="entry name" value="CBS_dom"/>
</dbReference>
<dbReference type="Proteomes" id="UP001497392">
    <property type="component" value="Unassembled WGS sequence"/>
</dbReference>
<evidence type="ECO:0000256" key="4">
    <source>
        <dbReference type="ARBA" id="ARBA00022692"/>
    </source>
</evidence>
<evidence type="ECO:0000256" key="11">
    <source>
        <dbReference type="PROSITE-ProRule" id="PRU00703"/>
    </source>
</evidence>
<dbReference type="CDD" id="cd04591">
    <property type="entry name" value="CBS_pair_voltage-gated_CLC_euk_bac"/>
    <property type="match status" value="1"/>
</dbReference>
<gene>
    <name evidence="15" type="primary">g11690</name>
    <name evidence="15" type="ORF">VP750_LOCUS10442</name>
</gene>
<evidence type="ECO:0000313" key="15">
    <source>
        <dbReference type="EMBL" id="CAL5228536.1"/>
    </source>
</evidence>
<evidence type="ECO:0000313" key="16">
    <source>
        <dbReference type="Proteomes" id="UP001497392"/>
    </source>
</evidence>
<dbReference type="Gene3D" id="3.10.580.20">
    <property type="match status" value="1"/>
</dbReference>
<feature type="region of interest" description="Disordered" evidence="13">
    <location>
        <begin position="883"/>
        <end position="903"/>
    </location>
</feature>
<feature type="transmembrane region" description="Helical" evidence="12">
    <location>
        <begin position="605"/>
        <end position="629"/>
    </location>
</feature>
<evidence type="ECO:0000259" key="14">
    <source>
        <dbReference type="PROSITE" id="PS51371"/>
    </source>
</evidence>
<comment type="similarity">
    <text evidence="2 12">Belongs to the chloride channel (TC 2.A.49) family.</text>
</comment>
<dbReference type="PRINTS" id="PR00762">
    <property type="entry name" value="CLCHANNEL"/>
</dbReference>
<evidence type="ECO:0000256" key="1">
    <source>
        <dbReference type="ARBA" id="ARBA00004141"/>
    </source>
</evidence>
<dbReference type="InterPro" id="IPR051280">
    <property type="entry name" value="Cl-channel/antiporter"/>
</dbReference>
<dbReference type="PANTHER" id="PTHR11689">
    <property type="entry name" value="CHLORIDE CHANNEL PROTEIN CLC FAMILY MEMBER"/>
    <property type="match status" value="1"/>
</dbReference>
<reference evidence="15 16" key="1">
    <citation type="submission" date="2024-06" db="EMBL/GenBank/DDBJ databases">
        <authorList>
            <person name="Kraege A."/>
            <person name="Thomma B."/>
        </authorList>
    </citation>
    <scope>NUCLEOTIDE SEQUENCE [LARGE SCALE GENOMIC DNA]</scope>
</reference>
<feature type="transmembrane region" description="Helical" evidence="12">
    <location>
        <begin position="171"/>
        <end position="194"/>
    </location>
</feature>
<comment type="caution">
    <text evidence="15">The sequence shown here is derived from an EMBL/GenBank/DDBJ whole genome shotgun (WGS) entry which is preliminary data.</text>
</comment>
<dbReference type="InterPro" id="IPR014743">
    <property type="entry name" value="Cl-channel_core"/>
</dbReference>
<dbReference type="Gene3D" id="3.10.580.10">
    <property type="entry name" value="CBS-domain"/>
    <property type="match status" value="1"/>
</dbReference>
<evidence type="ECO:0000256" key="9">
    <source>
        <dbReference type="ARBA" id="ARBA00023136"/>
    </source>
</evidence>
<dbReference type="SUPFAM" id="SSF81340">
    <property type="entry name" value="Clc chloride channel"/>
    <property type="match status" value="1"/>
</dbReference>
<organism evidence="15 16">
    <name type="scientific">Coccomyxa viridis</name>
    <dbReference type="NCBI Taxonomy" id="1274662"/>
    <lineage>
        <taxon>Eukaryota</taxon>
        <taxon>Viridiplantae</taxon>
        <taxon>Chlorophyta</taxon>
        <taxon>core chlorophytes</taxon>
        <taxon>Trebouxiophyceae</taxon>
        <taxon>Trebouxiophyceae incertae sedis</taxon>
        <taxon>Coccomyxaceae</taxon>
        <taxon>Coccomyxa</taxon>
    </lineage>
</organism>
<keyword evidence="6 12" id="KW-1133">Transmembrane helix</keyword>
<keyword evidence="10 12" id="KW-0868">Chloride</keyword>
<evidence type="ECO:0000256" key="2">
    <source>
        <dbReference type="ARBA" id="ARBA00009476"/>
    </source>
</evidence>
<feature type="transmembrane region" description="Helical" evidence="12">
    <location>
        <begin position="420"/>
        <end position="438"/>
    </location>
</feature>
<dbReference type="Pfam" id="PF00571">
    <property type="entry name" value="CBS"/>
    <property type="match status" value="2"/>
</dbReference>
<name>A0ABP1GCP2_9CHLO</name>
<keyword evidence="9 12" id="KW-0472">Membrane</keyword>
<keyword evidence="4 12" id="KW-0812">Transmembrane</keyword>
<feature type="transmembrane region" description="Helical" evidence="12">
    <location>
        <begin position="130"/>
        <end position="151"/>
    </location>
</feature>
<dbReference type="SUPFAM" id="SSF54631">
    <property type="entry name" value="CBS-domain pair"/>
    <property type="match status" value="1"/>
</dbReference>
<evidence type="ECO:0000256" key="6">
    <source>
        <dbReference type="ARBA" id="ARBA00022989"/>
    </source>
</evidence>
<keyword evidence="3 12" id="KW-0813">Transport</keyword>
<keyword evidence="7 12" id="KW-0406">Ion transport</keyword>
<feature type="domain" description="CBS" evidence="14">
    <location>
        <begin position="692"/>
        <end position="755"/>
    </location>
</feature>
<protein>
    <recommendedName>
        <fullName evidence="12">Chloride channel protein</fullName>
    </recommendedName>
</protein>
<feature type="transmembrane region" description="Helical" evidence="12">
    <location>
        <begin position="554"/>
        <end position="574"/>
    </location>
</feature>
<feature type="domain" description="CBS" evidence="14">
    <location>
        <begin position="812"/>
        <end position="869"/>
    </location>
</feature>
<sequence length="903" mass="98091">MGDNKSGLNVPLVALQATEHLEGDDTAEYDDQQGHTFSTRERLRSPSEASTSYLSDDIDRIQQTRNASSVLWGLFQRGHDVEGAGVNHHYTREERERLANVESIDYLPPNSEVYRRWLAGQPHRRQWDRWFMMGSIGITVGIIGYFLFFIIELLSDLKYTAVRYLVGHVNIGVAWLFNMVYSLALVFGSTWMVVNWAPQAAGAGVAEVMAYLNGCMLPHVFNVITLVVKFASCALAVGSGLPVGPEGPMVHIGAMVGAALSQGHSTTLGFDTGLFRRFQNPKDKRDFVTAGTAVGIATAFGAPIGGLLFAFEELANSFSQALGWQIFFACMLAVLTLDTFKSAQHAARQGHFGLFDGDASTVFFEVLTPLKNHVAAVAPAALIGVACGLLAIAFTIINLKVARARQALMQGKKWWRMAEPCILMGLFVTAGMLLPLAFPCTPSQCVIEQGETTPICPPGTSNHVQRIVEQSLELYTCSATSSDSEMPEYARNGTIPKAYNELATLMSVTGEDSIKHLLSRGTHREFGYAALVVMLVFYFAGAVWAAGSAIASGLFVPMLLIGSCIGRIAGLMAVDFAAAGGHGSPGAPPGVFLTPSPWAWVDPGAFALIGAGAFMGGVTRLTISLAVIMMEVSNDVRMLLPILVGILAAKWVADAATHSLYHGLLEVKCVPWLPSEPTAKKALDLVPVHCAMSAPVVTLREEMRIEDMRQVLRQTRHNGFPVVRDTAAGQVLVGLVNRDNMMVIIRRALAQGHRSSLPAEIEYEDLNKNFVSAAARHLISEQQLAVLQGQNVQGLHMDSAAVEQVIDLRPYMNTSPTPIPETFSLDRAYRMFTQLGLRHLVVVDHHNHVKGIVTRKDLLGYRLDDAVDRARVRHGFLSVSHSRSRLSQMGGSQNGAATPEAFV</sequence>
<proteinExistence type="inferred from homology"/>
<evidence type="ECO:0000256" key="5">
    <source>
        <dbReference type="ARBA" id="ARBA00022737"/>
    </source>
</evidence>
<evidence type="ECO:0000256" key="7">
    <source>
        <dbReference type="ARBA" id="ARBA00023065"/>
    </source>
</evidence>
<keyword evidence="16" id="KW-1185">Reference proteome</keyword>
<dbReference type="InterPro" id="IPR046342">
    <property type="entry name" value="CBS_dom_sf"/>
</dbReference>
<feature type="transmembrane region" description="Helical" evidence="12">
    <location>
        <begin position="526"/>
        <end position="547"/>
    </location>
</feature>
<dbReference type="Pfam" id="PF00654">
    <property type="entry name" value="Voltage_CLC"/>
    <property type="match status" value="1"/>
</dbReference>
<feature type="transmembrane region" description="Helical" evidence="12">
    <location>
        <begin position="376"/>
        <end position="399"/>
    </location>
</feature>
<feature type="region of interest" description="Disordered" evidence="13">
    <location>
        <begin position="24"/>
        <end position="55"/>
    </location>
</feature>
<dbReference type="EMBL" id="CAXHTA020000018">
    <property type="protein sequence ID" value="CAL5228536.1"/>
    <property type="molecule type" value="Genomic_DNA"/>
</dbReference>
<evidence type="ECO:0000256" key="12">
    <source>
        <dbReference type="RuleBase" id="RU361221"/>
    </source>
</evidence>
<dbReference type="PANTHER" id="PTHR11689:SF89">
    <property type="entry name" value="CHLORIDE CHANNEL PROTEIN"/>
    <property type="match status" value="1"/>
</dbReference>
<feature type="transmembrane region" description="Helical" evidence="12">
    <location>
        <begin position="322"/>
        <end position="340"/>
    </location>
</feature>
<evidence type="ECO:0000256" key="13">
    <source>
        <dbReference type="SAM" id="MobiDB-lite"/>
    </source>
</evidence>
<comment type="subcellular location">
    <subcellularLocation>
        <location evidence="1 12">Membrane</location>
        <topology evidence="1 12">Multi-pass membrane protein</topology>
    </subcellularLocation>
</comment>
<dbReference type="PROSITE" id="PS51371">
    <property type="entry name" value="CBS"/>
    <property type="match status" value="2"/>
</dbReference>
<keyword evidence="5" id="KW-0677">Repeat</keyword>